<sequence length="501" mass="50655">MHHEARKIPRPAVLTALALLFGAATSVANAQSFVYAGTSSPSDPYAYLNDLSMPHGVTVNMGALDQIGKDGLKMPDGHYPTSRGPQGAQGAEGGDAPVSQAFLPGRSGGHSVAPPPRKAAPQKAVQAKPATAKPAAARPQKAEKPAAVRPVAVSKRGEDLPPSEGLTRSAPSPRPAPPPPSPVEPVPAPQPVAVAPRKAAEPVVAKPAEPVMAKPVEPVMAKPAEPVAVKPVEPVVAKPAEPVMAKPAEPVVAKPAEPVVAKPAEPVMAKAEPVVKPPPQPTKERVTLVSPSQIVRPSAPVSLVGPTDEVPSTVAVAPSKPPATSQRIALSTGGVPIRTEEPAPAAPPRAASAPAAQTAPQAAPPTPAVKPAPQAAAPAASPAAPPPQQLAARTAPAQADGGMAIRFASGTADLPASAAGELDAVVRSLTDDPTRRVVLQAYATADASGGANRAKRLSLTRALNVRAYLMDKGVRSPSIEVRAMGDQGGGTADRVDIRVTP</sequence>
<feature type="signal peptide" evidence="3">
    <location>
        <begin position="1"/>
        <end position="30"/>
    </location>
</feature>
<dbReference type="PATRIC" id="fig|269796.9.peg.1133"/>
<feature type="compositionally biased region" description="Low complexity" evidence="2">
    <location>
        <begin position="119"/>
        <end position="139"/>
    </location>
</feature>
<keyword evidence="3" id="KW-0732">Signal</keyword>
<dbReference type="SUPFAM" id="SSF103088">
    <property type="entry name" value="OmpA-like"/>
    <property type="match status" value="1"/>
</dbReference>
<dbReference type="Gene3D" id="3.30.1330.60">
    <property type="entry name" value="OmpA-like domain"/>
    <property type="match status" value="1"/>
</dbReference>
<protein>
    <recommendedName>
        <fullName evidence="4">OmpA-like domain-containing protein</fullName>
    </recommendedName>
</protein>
<evidence type="ECO:0000256" key="3">
    <source>
        <dbReference type="SAM" id="SignalP"/>
    </source>
</evidence>
<dbReference type="InterPro" id="IPR036737">
    <property type="entry name" value="OmpA-like_sf"/>
</dbReference>
<feature type="domain" description="OmpA-like" evidence="4">
    <location>
        <begin position="394"/>
        <end position="501"/>
    </location>
</feature>
<dbReference type="InterPro" id="IPR006665">
    <property type="entry name" value="OmpA-like"/>
</dbReference>
<keyword evidence="1" id="KW-0472">Membrane</keyword>
<feature type="compositionally biased region" description="Pro residues" evidence="2">
    <location>
        <begin position="172"/>
        <end position="190"/>
    </location>
</feature>
<feature type="compositionally biased region" description="Low complexity" evidence="2">
    <location>
        <begin position="389"/>
        <end position="398"/>
    </location>
</feature>
<evidence type="ECO:0000256" key="1">
    <source>
        <dbReference type="PROSITE-ProRule" id="PRU00473"/>
    </source>
</evidence>
<dbReference type="RefSeq" id="WP_011388830.1">
    <property type="nucleotide sequence ID" value="NC_007643.1"/>
</dbReference>
<evidence type="ECO:0000256" key="2">
    <source>
        <dbReference type="SAM" id="MobiDB-lite"/>
    </source>
</evidence>
<feature type="region of interest" description="Disordered" evidence="2">
    <location>
        <begin position="312"/>
        <end position="398"/>
    </location>
</feature>
<reference evidence="5 6" key="1">
    <citation type="journal article" date="2011" name="Stand. Genomic Sci.">
        <title>Complete genome sequence of Rhodospirillum rubrum type strain (S1).</title>
        <authorList>
            <person name="Munk A.C."/>
            <person name="Copeland A."/>
            <person name="Lucas S."/>
            <person name="Lapidus A."/>
            <person name="Del Rio T.G."/>
            <person name="Barry K."/>
            <person name="Detter J.C."/>
            <person name="Hammon N."/>
            <person name="Israni S."/>
            <person name="Pitluck S."/>
            <person name="Brettin T."/>
            <person name="Bruce D."/>
            <person name="Han C."/>
            <person name="Tapia R."/>
            <person name="Gilna P."/>
            <person name="Schmutz J."/>
            <person name="Larimer F."/>
            <person name="Land M."/>
            <person name="Kyrpides N.C."/>
            <person name="Mavromatis K."/>
            <person name="Richardson P."/>
            <person name="Rohde M."/>
            <person name="Goker M."/>
            <person name="Klenk H.P."/>
            <person name="Zhang Y."/>
            <person name="Roberts G.P."/>
            <person name="Reslewic S."/>
            <person name="Schwartz D.C."/>
        </authorList>
    </citation>
    <scope>NUCLEOTIDE SEQUENCE [LARGE SCALE GENOMIC DNA]</scope>
    <source>
        <strain evidence="6">ATCC 11170 / ATH 1.1.1 / DSM 467 / LMG 4362 / NCIMB 8255 / S1</strain>
    </source>
</reference>
<dbReference type="eggNOG" id="COG2885">
    <property type="taxonomic scope" value="Bacteria"/>
</dbReference>
<dbReference type="PROSITE" id="PS51123">
    <property type="entry name" value="OMPA_2"/>
    <property type="match status" value="1"/>
</dbReference>
<feature type="chain" id="PRO_5004215051" description="OmpA-like domain-containing protein" evidence="3">
    <location>
        <begin position="31"/>
        <end position="501"/>
    </location>
</feature>
<keyword evidence="6" id="KW-1185">Reference proteome</keyword>
<feature type="region of interest" description="Disordered" evidence="2">
    <location>
        <begin position="271"/>
        <end position="292"/>
    </location>
</feature>
<evidence type="ECO:0000313" key="6">
    <source>
        <dbReference type="Proteomes" id="UP000001929"/>
    </source>
</evidence>
<organism evidence="5 6">
    <name type="scientific">Rhodospirillum rubrum (strain ATCC 11170 / ATH 1.1.1 / DSM 467 / LMG 4362 / NCIMB 8255 / S1)</name>
    <dbReference type="NCBI Taxonomy" id="269796"/>
    <lineage>
        <taxon>Bacteria</taxon>
        <taxon>Pseudomonadati</taxon>
        <taxon>Pseudomonadota</taxon>
        <taxon>Alphaproteobacteria</taxon>
        <taxon>Rhodospirillales</taxon>
        <taxon>Rhodospirillaceae</taxon>
        <taxon>Rhodospirillum</taxon>
    </lineage>
</organism>
<gene>
    <name evidence="5" type="ordered locus">Rru_A1075</name>
</gene>
<proteinExistence type="predicted"/>
<dbReference type="Pfam" id="PF00691">
    <property type="entry name" value="OmpA"/>
    <property type="match status" value="1"/>
</dbReference>
<dbReference type="GO" id="GO:0016020">
    <property type="term" value="C:membrane"/>
    <property type="evidence" value="ECO:0007669"/>
    <property type="project" value="UniProtKB-UniRule"/>
</dbReference>
<feature type="compositionally biased region" description="Low complexity" evidence="2">
    <location>
        <begin position="348"/>
        <end position="361"/>
    </location>
</feature>
<feature type="region of interest" description="Disordered" evidence="2">
    <location>
        <begin position="482"/>
        <end position="501"/>
    </location>
</feature>
<feature type="compositionally biased region" description="Low complexity" evidence="2">
    <location>
        <begin position="191"/>
        <end position="212"/>
    </location>
</feature>
<feature type="region of interest" description="Disordered" evidence="2">
    <location>
        <begin position="68"/>
        <end position="212"/>
    </location>
</feature>
<dbReference type="EnsemblBacteria" id="ABC21876">
    <property type="protein sequence ID" value="ABC21876"/>
    <property type="gene ID" value="Rru_A1075"/>
</dbReference>
<dbReference type="EMBL" id="CP000230">
    <property type="protein sequence ID" value="ABC21876.1"/>
    <property type="molecule type" value="Genomic_DNA"/>
</dbReference>
<feature type="compositionally biased region" description="Low complexity" evidence="2">
    <location>
        <begin position="371"/>
        <end position="382"/>
    </location>
</feature>
<name>Q2RVG9_RHORT</name>
<dbReference type="CDD" id="cd07185">
    <property type="entry name" value="OmpA_C-like"/>
    <property type="match status" value="1"/>
</dbReference>
<dbReference type="HOGENOM" id="CLU_543887_0_0_5"/>
<dbReference type="Proteomes" id="UP000001929">
    <property type="component" value="Chromosome"/>
</dbReference>
<dbReference type="KEGG" id="rru:Rru_A1075"/>
<dbReference type="STRING" id="269796.Rru_A1075"/>
<evidence type="ECO:0000259" key="4">
    <source>
        <dbReference type="PROSITE" id="PS51123"/>
    </source>
</evidence>
<evidence type="ECO:0000313" key="5">
    <source>
        <dbReference type="EMBL" id="ABC21876.1"/>
    </source>
</evidence>
<dbReference type="AlphaFoldDB" id="Q2RVG9"/>
<accession>Q2RVG9</accession>